<dbReference type="EMBL" id="JAANOU010000001">
    <property type="protein sequence ID" value="NIH78157.1"/>
    <property type="molecule type" value="Genomic_DNA"/>
</dbReference>
<sequence>MVRDFGKGSVGVEPVERLTGEHRVGAGTGQRSQFGRAVQDRHVWVVPAELGSDLRVRFHGGDPEAERAQSAGGLSGARAEIHHFGGPWWHRPVQRVERVVRTVLGLVRDAIGDLHGRYR</sequence>
<proteinExistence type="predicted"/>
<accession>A0ABX0SQF4</accession>
<reference evidence="1 2" key="1">
    <citation type="submission" date="2020-03" db="EMBL/GenBank/DDBJ databases">
        <title>Sequencing the genomes of 1000 actinobacteria strains.</title>
        <authorList>
            <person name="Klenk H.-P."/>
        </authorList>
    </citation>
    <scope>NUCLEOTIDE SEQUENCE [LARGE SCALE GENOMIC DNA]</scope>
    <source>
        <strain evidence="1 2">DSM 45668</strain>
    </source>
</reference>
<evidence type="ECO:0000313" key="1">
    <source>
        <dbReference type="EMBL" id="NIH78157.1"/>
    </source>
</evidence>
<gene>
    <name evidence="1" type="ORF">FHX46_000687</name>
</gene>
<comment type="caution">
    <text evidence="1">The sequence shown here is derived from an EMBL/GenBank/DDBJ whole genome shotgun (WGS) entry which is preliminary data.</text>
</comment>
<evidence type="ECO:0000313" key="2">
    <source>
        <dbReference type="Proteomes" id="UP000754495"/>
    </source>
</evidence>
<dbReference type="Proteomes" id="UP000754495">
    <property type="component" value="Unassembled WGS sequence"/>
</dbReference>
<keyword evidence="2" id="KW-1185">Reference proteome</keyword>
<protein>
    <submittedName>
        <fullName evidence="1">Uncharacterized protein</fullName>
    </submittedName>
</protein>
<name>A0ABX0SQF4_9PSEU</name>
<organism evidence="1 2">
    <name type="scientific">Amycolatopsis viridis</name>
    <dbReference type="NCBI Taxonomy" id="185678"/>
    <lineage>
        <taxon>Bacteria</taxon>
        <taxon>Bacillati</taxon>
        <taxon>Actinomycetota</taxon>
        <taxon>Actinomycetes</taxon>
        <taxon>Pseudonocardiales</taxon>
        <taxon>Pseudonocardiaceae</taxon>
        <taxon>Amycolatopsis</taxon>
    </lineage>
</organism>